<dbReference type="PATRIC" id="fig|398512.5.peg.4531"/>
<organism evidence="1 2">
    <name type="scientific">Pseudobacteroides cellulosolvens ATCC 35603 = DSM 2933</name>
    <dbReference type="NCBI Taxonomy" id="398512"/>
    <lineage>
        <taxon>Bacteria</taxon>
        <taxon>Bacillati</taxon>
        <taxon>Bacillota</taxon>
        <taxon>Clostridia</taxon>
        <taxon>Eubacteriales</taxon>
        <taxon>Oscillospiraceae</taxon>
        <taxon>Pseudobacteroides</taxon>
    </lineage>
</organism>
<gene>
    <name evidence="1" type="ORF">Bccel_4326</name>
</gene>
<evidence type="ECO:0008006" key="3">
    <source>
        <dbReference type="Google" id="ProtNLM"/>
    </source>
</evidence>
<sequence>MRVGLINMEPQYINIAIEKLRLFHQCSGDSVEDYMPESRDCYDKIYCSSIFSFTDKTQVPTDAVCGGTGFDITSRLPPEVEEMKPKLNIGFTTRGCIRNCGFCVVPKKEGAIRAVGDIYDFWDGVSKKIIILDNNLTALPEQFYKICGQIRKENLKVDYNQGLDIRLITKEMTRELASIKHEEYHFAFDYPGLEPVIREKTATLIGNGIKRSTFYVLVGYNTTIQEDLHRLRVLRELKQNAYVMRYKRERVYIPIARWANNHSWFQAISFEDFLKRPENEKAYRDLIELYI</sequence>
<dbReference type="RefSeq" id="WP_050753695.1">
    <property type="nucleotide sequence ID" value="NZ_JQKC01000005.1"/>
</dbReference>
<dbReference type="EMBL" id="LGTC01000001">
    <property type="protein sequence ID" value="KNY29052.1"/>
    <property type="molecule type" value="Genomic_DNA"/>
</dbReference>
<dbReference type="OrthoDB" id="9801659at2"/>
<reference evidence="2" key="1">
    <citation type="submission" date="2015-07" db="EMBL/GenBank/DDBJ databases">
        <title>Near-Complete Genome Sequence of the Cellulolytic Bacterium Bacteroides (Pseudobacteroides) cellulosolvens ATCC 35603.</title>
        <authorList>
            <person name="Dassa B."/>
            <person name="Utturkar S.M."/>
            <person name="Klingeman D.M."/>
            <person name="Hurt R.A."/>
            <person name="Keller M."/>
            <person name="Xu J."/>
            <person name="Reddy Y.H.K."/>
            <person name="Borovok I."/>
            <person name="Grinberg I.R."/>
            <person name="Lamed R."/>
            <person name="Zhivin O."/>
            <person name="Bayer E.A."/>
            <person name="Brown S.D."/>
        </authorList>
    </citation>
    <scope>NUCLEOTIDE SEQUENCE [LARGE SCALE GENOMIC DNA]</scope>
    <source>
        <strain evidence="2">DSM 2933</strain>
    </source>
</reference>
<dbReference type="STRING" id="398512.Bccel_4326"/>
<name>A0A0L6JUE9_9FIRM</name>
<proteinExistence type="predicted"/>
<evidence type="ECO:0000313" key="1">
    <source>
        <dbReference type="EMBL" id="KNY29052.1"/>
    </source>
</evidence>
<dbReference type="AlphaFoldDB" id="A0A0L6JUE9"/>
<comment type="caution">
    <text evidence="1">The sequence shown here is derived from an EMBL/GenBank/DDBJ whole genome shotgun (WGS) entry which is preliminary data.</text>
</comment>
<dbReference type="Proteomes" id="UP000036923">
    <property type="component" value="Unassembled WGS sequence"/>
</dbReference>
<dbReference type="eggNOG" id="COG1032">
    <property type="taxonomic scope" value="Bacteria"/>
</dbReference>
<dbReference type="InterPro" id="IPR058240">
    <property type="entry name" value="rSAM_sf"/>
</dbReference>
<accession>A0A0L6JUE9</accession>
<protein>
    <recommendedName>
        <fullName evidence="3">Radical SAM domain protein</fullName>
    </recommendedName>
</protein>
<keyword evidence="2" id="KW-1185">Reference proteome</keyword>
<dbReference type="SUPFAM" id="SSF102114">
    <property type="entry name" value="Radical SAM enzymes"/>
    <property type="match status" value="1"/>
</dbReference>
<evidence type="ECO:0000313" key="2">
    <source>
        <dbReference type="Proteomes" id="UP000036923"/>
    </source>
</evidence>